<keyword evidence="16" id="KW-0175">Coiled coil</keyword>
<dbReference type="AlphaFoldDB" id="A0A1T2L2C4"/>
<dbReference type="Gene3D" id="3.30.565.10">
    <property type="entry name" value="Histidine kinase-like ATPase, C-terminal domain"/>
    <property type="match status" value="1"/>
</dbReference>
<dbReference type="InterPro" id="IPR036890">
    <property type="entry name" value="HATPase_C_sf"/>
</dbReference>
<evidence type="ECO:0000256" key="16">
    <source>
        <dbReference type="SAM" id="Coils"/>
    </source>
</evidence>
<dbReference type="SUPFAM" id="SSF47384">
    <property type="entry name" value="Homodimeric domain of signal transducing histidine kinase"/>
    <property type="match status" value="1"/>
</dbReference>
<dbReference type="PRINTS" id="PR00344">
    <property type="entry name" value="BCTRLSENSOR"/>
</dbReference>
<dbReference type="EC" id="2.7.13.3" evidence="3"/>
<evidence type="ECO:0000313" key="22">
    <source>
        <dbReference type="Proteomes" id="UP000191110"/>
    </source>
</evidence>
<keyword evidence="11" id="KW-1133">Transmembrane helix</keyword>
<dbReference type="Gene3D" id="3.40.50.2300">
    <property type="match status" value="1"/>
</dbReference>
<dbReference type="Gene3D" id="3.30.450.20">
    <property type="entry name" value="PAS domain"/>
    <property type="match status" value="1"/>
</dbReference>
<evidence type="ECO:0000256" key="14">
    <source>
        <dbReference type="PROSITE-ProRule" id="PRU00110"/>
    </source>
</evidence>
<name>A0A1T2L2C4_9GAMM</name>
<organism evidence="21 22">
    <name type="scientific">Solemya pervernicosa gill symbiont</name>
    <dbReference type="NCBI Taxonomy" id="642797"/>
    <lineage>
        <taxon>Bacteria</taxon>
        <taxon>Pseudomonadati</taxon>
        <taxon>Pseudomonadota</taxon>
        <taxon>Gammaproteobacteria</taxon>
        <taxon>sulfur-oxidizing symbionts</taxon>
    </lineage>
</organism>
<dbReference type="PROSITE" id="PS50109">
    <property type="entry name" value="HIS_KIN"/>
    <property type="match status" value="1"/>
</dbReference>
<evidence type="ECO:0000256" key="2">
    <source>
        <dbReference type="ARBA" id="ARBA00004651"/>
    </source>
</evidence>
<evidence type="ECO:0000256" key="4">
    <source>
        <dbReference type="ARBA" id="ARBA00022475"/>
    </source>
</evidence>
<feature type="modified residue" description="Phosphohistidine" evidence="14">
    <location>
        <position position="584"/>
    </location>
</feature>
<dbReference type="SMART" id="SM00388">
    <property type="entry name" value="HisKA"/>
    <property type="match status" value="1"/>
</dbReference>
<dbReference type="GO" id="GO:0005524">
    <property type="term" value="F:ATP binding"/>
    <property type="evidence" value="ECO:0007669"/>
    <property type="project" value="UniProtKB-KW"/>
</dbReference>
<dbReference type="PROSITE" id="PS50113">
    <property type="entry name" value="PAC"/>
    <property type="match status" value="1"/>
</dbReference>
<evidence type="ECO:0000256" key="5">
    <source>
        <dbReference type="ARBA" id="ARBA00022553"/>
    </source>
</evidence>
<comment type="subcellular location">
    <subcellularLocation>
        <location evidence="2">Cell membrane</location>
        <topology evidence="2">Multi-pass membrane protein</topology>
    </subcellularLocation>
</comment>
<evidence type="ECO:0000256" key="7">
    <source>
        <dbReference type="ARBA" id="ARBA00022692"/>
    </source>
</evidence>
<dbReference type="Pfam" id="PF13426">
    <property type="entry name" value="PAS_9"/>
    <property type="match status" value="1"/>
</dbReference>
<dbReference type="Pfam" id="PF00072">
    <property type="entry name" value="Response_reg"/>
    <property type="match status" value="1"/>
</dbReference>
<comment type="caution">
    <text evidence="21">The sequence shown here is derived from an EMBL/GenBank/DDBJ whole genome shotgun (WGS) entry which is preliminary data.</text>
</comment>
<keyword evidence="22" id="KW-1185">Reference proteome</keyword>
<feature type="coiled-coil region" evidence="16">
    <location>
        <begin position="595"/>
        <end position="622"/>
    </location>
</feature>
<dbReference type="Gene3D" id="1.20.120.160">
    <property type="entry name" value="HPT domain"/>
    <property type="match status" value="1"/>
</dbReference>
<dbReference type="NCBIfam" id="TIGR00229">
    <property type="entry name" value="sensory_box"/>
    <property type="match status" value="1"/>
</dbReference>
<dbReference type="InterPro" id="IPR005467">
    <property type="entry name" value="His_kinase_dom"/>
</dbReference>
<keyword evidence="6" id="KW-0808">Transferase</keyword>
<dbReference type="Pfam" id="PF02518">
    <property type="entry name" value="HATPase_c"/>
    <property type="match status" value="1"/>
</dbReference>
<dbReference type="InterPro" id="IPR001789">
    <property type="entry name" value="Sig_transdc_resp-reg_receiver"/>
</dbReference>
<feature type="domain" description="Response regulatory" evidence="18">
    <location>
        <begin position="382"/>
        <end position="498"/>
    </location>
</feature>
<dbReference type="InterPro" id="IPR004358">
    <property type="entry name" value="Sig_transdc_His_kin-like_C"/>
</dbReference>
<evidence type="ECO:0000256" key="10">
    <source>
        <dbReference type="ARBA" id="ARBA00022840"/>
    </source>
</evidence>
<evidence type="ECO:0000256" key="13">
    <source>
        <dbReference type="ARBA" id="ARBA00023136"/>
    </source>
</evidence>
<dbReference type="GO" id="GO:0000155">
    <property type="term" value="F:phosphorelay sensor kinase activity"/>
    <property type="evidence" value="ECO:0007669"/>
    <property type="project" value="InterPro"/>
</dbReference>
<protein>
    <recommendedName>
        <fullName evidence="3">histidine kinase</fullName>
        <ecNumber evidence="3">2.7.13.3</ecNumber>
    </recommendedName>
</protein>
<dbReference type="GO" id="GO:0005886">
    <property type="term" value="C:plasma membrane"/>
    <property type="evidence" value="ECO:0007669"/>
    <property type="project" value="UniProtKB-SubCell"/>
</dbReference>
<dbReference type="InterPro" id="IPR035965">
    <property type="entry name" value="PAS-like_dom_sf"/>
</dbReference>
<dbReference type="Pfam" id="PF01627">
    <property type="entry name" value="Hpt"/>
    <property type="match status" value="1"/>
</dbReference>
<sequence>MAVSVSNTGYQREDVIGQNPRVLHSGKTPTATYKQMWETLTQGNSWQGEFYNQRKDGSVYVEYAIITPIRRPDGSTSHYVAVKEDITEKKRIANELDSYRNHLEELVETRTIELDEARNHAENANQAKGTFLANMSHEIRTPMNAIIGLTHLLQRSNPTNQQIERLQKIDSSAQHLLSIINDILDISKIDAGKLSLEYTDFHLDAIFDHIKSMLRETAMSKGISIEVDKDSVPIWLRGDPTRIRQALLNYASNAIKFTNQGTIYLRSTRLSEDDEQVVVRFEVEDTGIGIEPSKATHLFDAFEQADLSTTRKYGGTGLGLAITQRLAEMMDGEVGVTSTPGEGSTFWFTATLQHGHRGVPNSQEPTDENAEADLMNHHAGSRILLVEDNEINREVAFELLAGVKIDVDIAENGRIAVNKCNHNRYDLILMDVQMPEMDGLDATRMIRSGKLQEGVPILAMTANVFENDRNACKAAGMDDFVAKPVEPDKLFVMLRKWLPEKEPSITTSSNEKASQPNAVDIALKQRLETIPGLNLETGMSHVKSDLSAFARLLNGFITNHGSDIERLNSAINSDNRDEAVQIAHAIKGASGTLGLTELQQHSSDLERLLRDSSEELDASEVERLVDTAGSALETLAYAINNLPDAQPPVNAEKVDADELNHLLVQLRTLIAQDDARSISLFNDAEPALTALYGERIDTLRGVAIFAEACFGRPSPLRRSLALSTTNRQTASTIAD</sequence>
<dbReference type="RefSeq" id="WP_078484392.1">
    <property type="nucleotide sequence ID" value="NZ_MPRL01000056.1"/>
</dbReference>
<dbReference type="InterPro" id="IPR008207">
    <property type="entry name" value="Sig_transdc_His_kin_Hpt_dom"/>
</dbReference>
<keyword evidence="5 15" id="KW-0597">Phosphoprotein</keyword>
<evidence type="ECO:0000256" key="3">
    <source>
        <dbReference type="ARBA" id="ARBA00012438"/>
    </source>
</evidence>
<dbReference type="SUPFAM" id="SSF55785">
    <property type="entry name" value="PYP-like sensor domain (PAS domain)"/>
    <property type="match status" value="1"/>
</dbReference>
<evidence type="ECO:0000256" key="8">
    <source>
        <dbReference type="ARBA" id="ARBA00022741"/>
    </source>
</evidence>
<feature type="modified residue" description="4-aspartylphosphate" evidence="15">
    <location>
        <position position="431"/>
    </location>
</feature>
<reference evidence="21 22" key="1">
    <citation type="submission" date="2016-11" db="EMBL/GenBank/DDBJ databases">
        <title>Mixed transmission modes and dynamic genome evolution in an obligate animal-bacterial symbiosis.</title>
        <authorList>
            <person name="Russell S.L."/>
            <person name="Corbett-Detig R.B."/>
            <person name="Cavanaugh C.M."/>
        </authorList>
    </citation>
    <scope>NUCLEOTIDE SEQUENCE [LARGE SCALE GENOMIC DNA]</scope>
    <source>
        <strain evidence="21">Sveles-Q1</strain>
    </source>
</reference>
<keyword evidence="10" id="KW-0067">ATP-binding</keyword>
<proteinExistence type="predicted"/>
<dbReference type="InterPro" id="IPR003594">
    <property type="entry name" value="HATPase_dom"/>
</dbReference>
<dbReference type="CDD" id="cd16922">
    <property type="entry name" value="HATPase_EvgS-ArcB-TorS-like"/>
    <property type="match status" value="1"/>
</dbReference>
<keyword evidence="9" id="KW-0418">Kinase</keyword>
<dbReference type="CDD" id="cd00082">
    <property type="entry name" value="HisKA"/>
    <property type="match status" value="1"/>
</dbReference>
<dbReference type="SMART" id="SM00448">
    <property type="entry name" value="REC"/>
    <property type="match status" value="1"/>
</dbReference>
<comment type="catalytic activity">
    <reaction evidence="1">
        <text>ATP + protein L-histidine = ADP + protein N-phospho-L-histidine.</text>
        <dbReference type="EC" id="2.7.13.3"/>
    </reaction>
</comment>
<evidence type="ECO:0000313" key="21">
    <source>
        <dbReference type="EMBL" id="OOZ39245.1"/>
    </source>
</evidence>
<feature type="domain" description="Histidine kinase" evidence="17">
    <location>
        <begin position="134"/>
        <end position="354"/>
    </location>
</feature>
<dbReference type="InterPro" id="IPR000700">
    <property type="entry name" value="PAS-assoc_C"/>
</dbReference>
<dbReference type="InterPro" id="IPR000014">
    <property type="entry name" value="PAS"/>
</dbReference>
<dbReference type="InterPro" id="IPR003661">
    <property type="entry name" value="HisK_dim/P_dom"/>
</dbReference>
<dbReference type="SUPFAM" id="SSF55874">
    <property type="entry name" value="ATPase domain of HSP90 chaperone/DNA topoisomerase II/histidine kinase"/>
    <property type="match status" value="1"/>
</dbReference>
<dbReference type="InterPro" id="IPR011006">
    <property type="entry name" value="CheY-like_superfamily"/>
</dbReference>
<keyword evidence="12" id="KW-0902">Two-component regulatory system</keyword>
<dbReference type="Pfam" id="PF00512">
    <property type="entry name" value="HisKA"/>
    <property type="match status" value="1"/>
</dbReference>
<dbReference type="CDD" id="cd17546">
    <property type="entry name" value="REC_hyHK_CKI1_RcsC-like"/>
    <property type="match status" value="1"/>
</dbReference>
<evidence type="ECO:0000259" key="18">
    <source>
        <dbReference type="PROSITE" id="PS50110"/>
    </source>
</evidence>
<dbReference type="PROSITE" id="PS50894">
    <property type="entry name" value="HPT"/>
    <property type="match status" value="1"/>
</dbReference>
<dbReference type="SMART" id="SM00387">
    <property type="entry name" value="HATPase_c"/>
    <property type="match status" value="1"/>
</dbReference>
<dbReference type="InterPro" id="IPR036097">
    <property type="entry name" value="HisK_dim/P_sf"/>
</dbReference>
<dbReference type="InterPro" id="IPR001610">
    <property type="entry name" value="PAC"/>
</dbReference>
<dbReference type="PROSITE" id="PS50110">
    <property type="entry name" value="RESPONSE_REGULATORY"/>
    <property type="match status" value="1"/>
</dbReference>
<accession>A0A1T2L2C4</accession>
<keyword evidence="7" id="KW-0812">Transmembrane</keyword>
<evidence type="ECO:0000256" key="12">
    <source>
        <dbReference type="ARBA" id="ARBA00023012"/>
    </source>
</evidence>
<dbReference type="Gene3D" id="1.10.287.130">
    <property type="match status" value="1"/>
</dbReference>
<evidence type="ECO:0000256" key="1">
    <source>
        <dbReference type="ARBA" id="ARBA00000085"/>
    </source>
</evidence>
<dbReference type="Proteomes" id="UP000191110">
    <property type="component" value="Unassembled WGS sequence"/>
</dbReference>
<gene>
    <name evidence="21" type="ORF">BOW53_12350</name>
</gene>
<evidence type="ECO:0000259" key="17">
    <source>
        <dbReference type="PROSITE" id="PS50109"/>
    </source>
</evidence>
<keyword evidence="4" id="KW-1003">Cell membrane</keyword>
<evidence type="ECO:0000256" key="15">
    <source>
        <dbReference type="PROSITE-ProRule" id="PRU00169"/>
    </source>
</evidence>
<evidence type="ECO:0000256" key="11">
    <source>
        <dbReference type="ARBA" id="ARBA00022989"/>
    </source>
</evidence>
<dbReference type="PANTHER" id="PTHR45339:SF1">
    <property type="entry name" value="HYBRID SIGNAL TRANSDUCTION HISTIDINE KINASE J"/>
    <property type="match status" value="1"/>
</dbReference>
<evidence type="ECO:0000259" key="20">
    <source>
        <dbReference type="PROSITE" id="PS50894"/>
    </source>
</evidence>
<evidence type="ECO:0000256" key="6">
    <source>
        <dbReference type="ARBA" id="ARBA00022679"/>
    </source>
</evidence>
<dbReference type="EMBL" id="MPRL01000056">
    <property type="protein sequence ID" value="OOZ39245.1"/>
    <property type="molecule type" value="Genomic_DNA"/>
</dbReference>
<dbReference type="SMART" id="SM00086">
    <property type="entry name" value="PAC"/>
    <property type="match status" value="1"/>
</dbReference>
<evidence type="ECO:0000259" key="19">
    <source>
        <dbReference type="PROSITE" id="PS50113"/>
    </source>
</evidence>
<dbReference type="FunFam" id="1.10.287.130:FF:000004">
    <property type="entry name" value="Ethylene receptor 1"/>
    <property type="match status" value="1"/>
</dbReference>
<dbReference type="SUPFAM" id="SSF52172">
    <property type="entry name" value="CheY-like"/>
    <property type="match status" value="1"/>
</dbReference>
<keyword evidence="8" id="KW-0547">Nucleotide-binding</keyword>
<feature type="domain" description="PAC" evidence="19">
    <location>
        <begin position="46"/>
        <end position="98"/>
    </location>
</feature>
<dbReference type="FunFam" id="3.30.565.10:FF:000010">
    <property type="entry name" value="Sensor histidine kinase RcsC"/>
    <property type="match status" value="1"/>
</dbReference>
<dbReference type="PANTHER" id="PTHR45339">
    <property type="entry name" value="HYBRID SIGNAL TRANSDUCTION HISTIDINE KINASE J"/>
    <property type="match status" value="1"/>
</dbReference>
<dbReference type="CDD" id="cd00130">
    <property type="entry name" value="PAS"/>
    <property type="match status" value="1"/>
</dbReference>
<evidence type="ECO:0000256" key="9">
    <source>
        <dbReference type="ARBA" id="ARBA00022777"/>
    </source>
</evidence>
<dbReference type="SUPFAM" id="SSF47226">
    <property type="entry name" value="Histidine-containing phosphotransfer domain, HPT domain"/>
    <property type="match status" value="1"/>
</dbReference>
<dbReference type="InterPro" id="IPR036641">
    <property type="entry name" value="HPT_dom_sf"/>
</dbReference>
<dbReference type="SMART" id="SM00073">
    <property type="entry name" value="HPT"/>
    <property type="match status" value="1"/>
</dbReference>
<dbReference type="OrthoDB" id="5555106at2"/>
<keyword evidence="13" id="KW-0472">Membrane</keyword>
<feature type="domain" description="HPt" evidence="20">
    <location>
        <begin position="545"/>
        <end position="642"/>
    </location>
</feature>